<dbReference type="GO" id="GO:0016740">
    <property type="term" value="F:transferase activity"/>
    <property type="evidence" value="ECO:0007669"/>
    <property type="project" value="UniProtKB-KW"/>
</dbReference>
<keyword evidence="2" id="KW-1185">Reference proteome</keyword>
<evidence type="ECO:0000313" key="2">
    <source>
        <dbReference type="Proteomes" id="UP000008866"/>
    </source>
</evidence>
<protein>
    <submittedName>
        <fullName evidence="1">GNAT family acetyltransferase, putative</fullName>
    </submittedName>
</protein>
<proteinExistence type="predicted"/>
<evidence type="ECO:0000313" key="1">
    <source>
        <dbReference type="EMBL" id="EFE34283.1"/>
    </source>
</evidence>
<gene>
    <name evidence="1" type="ORF">ARB_06682</name>
</gene>
<dbReference type="SUPFAM" id="SSF55729">
    <property type="entry name" value="Acyl-CoA N-acyltransferases (Nat)"/>
    <property type="match status" value="1"/>
</dbReference>
<reference evidence="2" key="1">
    <citation type="journal article" date="2011" name="Genome Biol.">
        <title>Comparative and functional genomics provide insights into the pathogenicity of dermatophytic fungi.</title>
        <authorList>
            <person name="Burmester A."/>
            <person name="Shelest E."/>
            <person name="Gloeckner G."/>
            <person name="Heddergott C."/>
            <person name="Schindler S."/>
            <person name="Staib P."/>
            <person name="Heidel A."/>
            <person name="Felder M."/>
            <person name="Petzold A."/>
            <person name="Szafranski K."/>
            <person name="Feuermann M."/>
            <person name="Pedruzzi I."/>
            <person name="Priebe S."/>
            <person name="Groth M."/>
            <person name="Winkler R."/>
            <person name="Li W."/>
            <person name="Kniemeyer O."/>
            <person name="Schroeckh V."/>
            <person name="Hertweck C."/>
            <person name="Hube B."/>
            <person name="White T.C."/>
            <person name="Platzer M."/>
            <person name="Guthke R."/>
            <person name="Heitman J."/>
            <person name="Woestemeyer J."/>
            <person name="Zipfel P.F."/>
            <person name="Monod M."/>
            <person name="Brakhage A.A."/>
        </authorList>
    </citation>
    <scope>NUCLEOTIDE SEQUENCE [LARGE SCALE GENOMIC DNA]</scope>
    <source>
        <strain evidence="2">ATCC MYA-4681 / CBS 112371</strain>
    </source>
</reference>
<dbReference type="GeneID" id="9527228"/>
<dbReference type="eggNOG" id="ENOG502SNYC">
    <property type="taxonomic scope" value="Eukaryota"/>
</dbReference>
<organism evidence="1 2">
    <name type="scientific">Arthroderma benhamiae (strain ATCC MYA-4681 / CBS 112371)</name>
    <name type="common">Trichophyton mentagrophytes</name>
    <dbReference type="NCBI Taxonomy" id="663331"/>
    <lineage>
        <taxon>Eukaryota</taxon>
        <taxon>Fungi</taxon>
        <taxon>Dikarya</taxon>
        <taxon>Ascomycota</taxon>
        <taxon>Pezizomycotina</taxon>
        <taxon>Eurotiomycetes</taxon>
        <taxon>Eurotiomycetidae</taxon>
        <taxon>Onygenales</taxon>
        <taxon>Arthrodermataceae</taxon>
        <taxon>Trichophyton</taxon>
    </lineage>
</organism>
<dbReference type="EMBL" id="ABSU01000006">
    <property type="protein sequence ID" value="EFE34283.1"/>
    <property type="molecule type" value="Genomic_DNA"/>
</dbReference>
<comment type="caution">
    <text evidence="1">The sequence shown here is derived from an EMBL/GenBank/DDBJ whole genome shotgun (WGS) entry which is preliminary data.</text>
</comment>
<dbReference type="AlphaFoldDB" id="D4ARE0"/>
<keyword evidence="1" id="KW-0808">Transferase</keyword>
<dbReference type="PANTHER" id="PTHR42791">
    <property type="entry name" value="GNAT FAMILY ACETYLTRANSFERASE"/>
    <property type="match status" value="1"/>
</dbReference>
<dbReference type="InterPro" id="IPR016181">
    <property type="entry name" value="Acyl_CoA_acyltransferase"/>
</dbReference>
<dbReference type="RefSeq" id="XP_003014923.1">
    <property type="nucleotide sequence ID" value="XM_003014877.1"/>
</dbReference>
<sequence length="266" mass="30987">MLLELQLVGEDDFPELVTALWEAYEEPHQKFFRIFCPIFNNDREKSLADSIKFFQEEYRNEFPVAQWVKVVDADANNKIAGAALWKIHQKNPYETYDEGKVVADWYPEGSMERIIANKYLRDTTAPRAKKARRPHVCKYQVVLYSPGDKANCLLSVLNIAFTIPSYRKRGVSSLFLKWGLDKAEELNFECWLDATPYGRPVYERRGFIVTDAWSVDCPMPEGLSEEKQKEFQEARERLLPVDNACMWRPRGGVYIEGVTKKPWETN</sequence>
<dbReference type="Gene3D" id="3.40.630.30">
    <property type="match status" value="1"/>
</dbReference>
<dbReference type="OMA" id="ECWLDAT"/>
<name>D4ARE0_ARTBC</name>
<dbReference type="PANTHER" id="PTHR42791:SF5">
    <property type="entry name" value="HYPOTHETICAL ACETYLTRANSFERASE (EUROFUNG)"/>
    <property type="match status" value="1"/>
</dbReference>
<dbReference type="Proteomes" id="UP000008866">
    <property type="component" value="Unassembled WGS sequence"/>
</dbReference>
<dbReference type="InterPro" id="IPR052523">
    <property type="entry name" value="Trichothecene_AcTrans"/>
</dbReference>
<dbReference type="KEGG" id="abe:ARB_06682"/>
<dbReference type="HOGENOM" id="CLU_060131_4_0_1"/>
<accession>D4ARE0</accession>